<dbReference type="InterPro" id="IPR002155">
    <property type="entry name" value="Thiolase"/>
</dbReference>
<dbReference type="InterPro" id="IPR016039">
    <property type="entry name" value="Thiolase-like"/>
</dbReference>
<dbReference type="InterPro" id="IPR055140">
    <property type="entry name" value="Thiolase_C_2"/>
</dbReference>
<protein>
    <submittedName>
        <fullName evidence="3">Acetyl-CoA acetyltransferase</fullName>
    </submittedName>
</protein>
<dbReference type="AlphaFoldDB" id="A0A511DNK3"/>
<keyword evidence="4" id="KW-1185">Reference proteome</keyword>
<dbReference type="Pfam" id="PF00108">
    <property type="entry name" value="Thiolase_N"/>
    <property type="match status" value="1"/>
</dbReference>
<dbReference type="Proteomes" id="UP000321685">
    <property type="component" value="Unassembled WGS sequence"/>
</dbReference>
<gene>
    <name evidence="3" type="ORF">PSU4_53500</name>
</gene>
<dbReference type="CDD" id="cd00829">
    <property type="entry name" value="SCP-x_thiolase"/>
    <property type="match status" value="1"/>
</dbReference>
<dbReference type="InterPro" id="IPR020616">
    <property type="entry name" value="Thiolase_N"/>
</dbReference>
<evidence type="ECO:0000313" key="3">
    <source>
        <dbReference type="EMBL" id="GEL26396.1"/>
    </source>
</evidence>
<dbReference type="Gene3D" id="3.40.47.10">
    <property type="match status" value="1"/>
</dbReference>
<comment type="caution">
    <text evidence="3">The sequence shown here is derived from an EMBL/GenBank/DDBJ whole genome shotgun (WGS) entry which is preliminary data.</text>
</comment>
<evidence type="ECO:0000313" key="4">
    <source>
        <dbReference type="Proteomes" id="UP000321685"/>
    </source>
</evidence>
<dbReference type="RefSeq" id="WP_186817203.1">
    <property type="nucleotide sequence ID" value="NZ_BJVJ01000088.1"/>
</dbReference>
<proteinExistence type="predicted"/>
<organism evidence="3 4">
    <name type="scientific">Pseudonocardia sulfidoxydans NBRC 16205</name>
    <dbReference type="NCBI Taxonomy" id="1223511"/>
    <lineage>
        <taxon>Bacteria</taxon>
        <taxon>Bacillati</taxon>
        <taxon>Actinomycetota</taxon>
        <taxon>Actinomycetes</taxon>
        <taxon>Pseudonocardiales</taxon>
        <taxon>Pseudonocardiaceae</taxon>
        <taxon>Pseudonocardia</taxon>
    </lineage>
</organism>
<dbReference type="SUPFAM" id="SSF53901">
    <property type="entry name" value="Thiolase-like"/>
    <property type="match status" value="2"/>
</dbReference>
<dbReference type="EMBL" id="BJVJ01000088">
    <property type="protein sequence ID" value="GEL26396.1"/>
    <property type="molecule type" value="Genomic_DNA"/>
</dbReference>
<dbReference type="PANTHER" id="PTHR42870">
    <property type="entry name" value="ACETYL-COA C-ACETYLTRANSFERASE"/>
    <property type="match status" value="1"/>
</dbReference>
<dbReference type="PANTHER" id="PTHR42870:SF1">
    <property type="entry name" value="NON-SPECIFIC LIPID-TRANSFER PROTEIN-LIKE 2"/>
    <property type="match status" value="1"/>
</dbReference>
<name>A0A511DNK3_9PSEU</name>
<feature type="domain" description="Thiolase C-terminal" evidence="2">
    <location>
        <begin position="254"/>
        <end position="375"/>
    </location>
</feature>
<evidence type="ECO:0000259" key="2">
    <source>
        <dbReference type="Pfam" id="PF22691"/>
    </source>
</evidence>
<dbReference type="GO" id="GO:0016747">
    <property type="term" value="F:acyltransferase activity, transferring groups other than amino-acyl groups"/>
    <property type="evidence" value="ECO:0007669"/>
    <property type="project" value="InterPro"/>
</dbReference>
<reference evidence="3 4" key="1">
    <citation type="submission" date="2019-07" db="EMBL/GenBank/DDBJ databases">
        <title>Whole genome shotgun sequence of Pseudonocardia sulfidoxydans NBRC 16205.</title>
        <authorList>
            <person name="Hosoyama A."/>
            <person name="Uohara A."/>
            <person name="Ohji S."/>
            <person name="Ichikawa N."/>
        </authorList>
    </citation>
    <scope>NUCLEOTIDE SEQUENCE [LARGE SCALE GENOMIC DNA]</scope>
    <source>
        <strain evidence="3 4">NBRC 16205</strain>
    </source>
</reference>
<evidence type="ECO:0000259" key="1">
    <source>
        <dbReference type="Pfam" id="PF00108"/>
    </source>
</evidence>
<dbReference type="PIRSF" id="PIRSF000429">
    <property type="entry name" value="Ac-CoA_Ac_transf"/>
    <property type="match status" value="1"/>
</dbReference>
<sequence>MRDVVIAGVGIHPFGRFDYGYRELGAYAAEDCLRDAGLTADEVDLVLVANVGAEMAKGHNVVNRLRHTGKPIVNVEAACASSGSALALGAALISSGAHRSVLCIGVEKAPRGFIGASGFETWQIETGLGVNPLYFAIQAGELLRDTEATEADLAEVSVKNHRHAVHNPNAMYRKEISREEVLESREVCPPLRLLLLCAPNEGAAAALLMHSDEARRRGITHPVRLTAAALVSRGPDDWFVPAPAFPVDRTSLSERAAQLAYEQAGIGPADVDIVECQDTDAASELLAYRELGLCAPGEEAALLRSGDTALGGRRPVNVSGGLLSKGEPLGASGLGQVHELVTQLRGHAGARQVEGARVGLGHVMGAGHNSCVVVVQR</sequence>
<accession>A0A511DNK3</accession>
<keyword evidence="3" id="KW-0808">Transferase</keyword>
<feature type="domain" description="Thiolase N-terminal" evidence="1">
    <location>
        <begin position="4"/>
        <end position="179"/>
    </location>
</feature>
<dbReference type="Pfam" id="PF22691">
    <property type="entry name" value="Thiolase_C_1"/>
    <property type="match status" value="1"/>
</dbReference>